<dbReference type="PANTHER" id="PTHR43767:SF10">
    <property type="entry name" value="SURFACTIN SYNTHASE SUBUNIT 1"/>
    <property type="match status" value="1"/>
</dbReference>
<dbReference type="Gene3D" id="3.30.300.30">
    <property type="match status" value="1"/>
</dbReference>
<dbReference type="InterPro" id="IPR002123">
    <property type="entry name" value="Plipid/glycerol_acylTrfase"/>
</dbReference>
<dbReference type="InterPro" id="IPR045851">
    <property type="entry name" value="AMP-bd_C_sf"/>
</dbReference>
<dbReference type="GO" id="GO:0016746">
    <property type="term" value="F:acyltransferase activity"/>
    <property type="evidence" value="ECO:0007669"/>
    <property type="project" value="InterPro"/>
</dbReference>
<dbReference type="Pfam" id="PF00501">
    <property type="entry name" value="AMP-binding"/>
    <property type="match status" value="1"/>
</dbReference>
<keyword evidence="3" id="KW-1185">Reference proteome</keyword>
<dbReference type="Pfam" id="PF01553">
    <property type="entry name" value="Acyltransferase"/>
    <property type="match status" value="1"/>
</dbReference>
<name>A0A5C4SW84_9BACL</name>
<dbReference type="SMART" id="SM00563">
    <property type="entry name" value="PlsC"/>
    <property type="match status" value="1"/>
</dbReference>
<accession>A0A5C4SW84</accession>
<dbReference type="RefSeq" id="WP_139607741.1">
    <property type="nucleotide sequence ID" value="NZ_VDCQ01000112.1"/>
</dbReference>
<gene>
    <name evidence="2" type="ORF">FE784_39200</name>
</gene>
<dbReference type="SUPFAM" id="SSF69593">
    <property type="entry name" value="Glycerol-3-phosphate (1)-acyltransferase"/>
    <property type="match status" value="1"/>
</dbReference>
<dbReference type="PROSITE" id="PS00455">
    <property type="entry name" value="AMP_BINDING"/>
    <property type="match status" value="1"/>
</dbReference>
<dbReference type="Proteomes" id="UP000307943">
    <property type="component" value="Unassembled WGS sequence"/>
</dbReference>
<dbReference type="InterPro" id="IPR000873">
    <property type="entry name" value="AMP-dep_synth/lig_dom"/>
</dbReference>
<dbReference type="AlphaFoldDB" id="A0A5C4SW84"/>
<dbReference type="InterPro" id="IPR050237">
    <property type="entry name" value="ATP-dep_AMP-bd_enzyme"/>
</dbReference>
<reference evidence="2 3" key="1">
    <citation type="submission" date="2019-05" db="EMBL/GenBank/DDBJ databases">
        <title>We sequenced the genome of Paenibacillus hemerocallicola KCTC 33185 for further insight into its adaptation and study the phylogeny of Paenibacillus.</title>
        <authorList>
            <person name="Narsing Rao M.P."/>
        </authorList>
    </citation>
    <scope>NUCLEOTIDE SEQUENCE [LARGE SCALE GENOMIC DNA]</scope>
    <source>
        <strain evidence="2 3">KCTC 33185</strain>
    </source>
</reference>
<dbReference type="PANTHER" id="PTHR43767">
    <property type="entry name" value="LONG-CHAIN-FATTY-ACID--COA LIGASE"/>
    <property type="match status" value="1"/>
</dbReference>
<proteinExistence type="predicted"/>
<dbReference type="CDD" id="cd07989">
    <property type="entry name" value="LPLAT_AGPAT-like"/>
    <property type="match status" value="1"/>
</dbReference>
<dbReference type="InterPro" id="IPR042099">
    <property type="entry name" value="ANL_N_sf"/>
</dbReference>
<dbReference type="EMBL" id="VDCQ01000112">
    <property type="protein sequence ID" value="TNJ55928.1"/>
    <property type="molecule type" value="Genomic_DNA"/>
</dbReference>
<organism evidence="2 3">
    <name type="scientific">Paenibacillus hemerocallicola</name>
    <dbReference type="NCBI Taxonomy" id="1172614"/>
    <lineage>
        <taxon>Bacteria</taxon>
        <taxon>Bacillati</taxon>
        <taxon>Bacillota</taxon>
        <taxon>Bacilli</taxon>
        <taxon>Bacillales</taxon>
        <taxon>Paenibacillaceae</taxon>
        <taxon>Paenibacillus</taxon>
    </lineage>
</organism>
<dbReference type="InterPro" id="IPR020845">
    <property type="entry name" value="AMP-binding_CS"/>
</dbReference>
<feature type="domain" description="Phospholipid/glycerol acyltransferase" evidence="1">
    <location>
        <begin position="32"/>
        <end position="140"/>
    </location>
</feature>
<dbReference type="Gene3D" id="3.40.50.12780">
    <property type="entry name" value="N-terminal domain of ligase-like"/>
    <property type="match status" value="1"/>
</dbReference>
<evidence type="ECO:0000259" key="1">
    <source>
        <dbReference type="SMART" id="SM00563"/>
    </source>
</evidence>
<comment type="caution">
    <text evidence="2">The sequence shown here is derived from an EMBL/GenBank/DDBJ whole genome shotgun (WGS) entry which is preliminary data.</text>
</comment>
<dbReference type="OrthoDB" id="9757771at2"/>
<evidence type="ECO:0000313" key="2">
    <source>
        <dbReference type="EMBL" id="TNJ55928.1"/>
    </source>
</evidence>
<evidence type="ECO:0000313" key="3">
    <source>
        <dbReference type="Proteomes" id="UP000307943"/>
    </source>
</evidence>
<protein>
    <submittedName>
        <fullName evidence="2">AMP-binding protein</fullName>
    </submittedName>
</protein>
<dbReference type="SUPFAM" id="SSF56801">
    <property type="entry name" value="Acetyl-CoA synthetase-like"/>
    <property type="match status" value="1"/>
</dbReference>
<sequence length="702" mass="77887">MKVILAILRWIVFRLFRARISGLDRLDPSKPALLLPNHVSLLDGLFLMLVLPPEVVFVVNTDIAKRFASLLRFCNIVTVDPQNPYSVRHMIKTVRKGSPLVVFPEGRITTTGGMMKIYGGVGYIALKTGVPIHPVVINGLERSKLSYMHELPRRRLFPRVDIAFGKSYRMDSDPGLPIKARKEQAAAQIGRMLGRELFESRMKPDVNLFDELIEAAARGGSDFPVCEDPSQKIGYKQLLLASYVLGRKLYPRLPNETNVALLMPNAIGHVVALFALIRIGKAPAILNFSSGQRQLLDACETASARTVVTSRQFVEKAKLHKLVELFEERYEVLYLEDLKGSVRFADKLKGLIDYRLKRPALPGPNEVILFTSGSESKPKGVVLSHRNIFANIQQARSVIDFTPKDKVFNAMPMFHSFGLTAGTLLPILSGMKLFLYPSPLHYKVIPELVYNNNATILFGTPTFLAAYGRVAHPYDFYSLRYAVAGAEKLKDEVRQLWYDKFGIRILEGYGTTETAPVLALNTPLAFKKGTVGRLLPGIDCVLEKIPGIAGGSLFVRGPNVMKGYLLHGQGFVPCPDWYDCGDVVDIDGDGFVTVLSRRKRFAKIAGEMVSLNAVEELIESCFPGIQAAAVNVPDSRKGERIVLFHSSPQLAHSIMKEGFKSLGASPLLLPSQLRYTEKLPLLGSGKTDYVTLKQWAEAGMED</sequence>